<dbReference type="AlphaFoldDB" id="A0A8H3V943"/>
<protein>
    <submittedName>
        <fullName evidence="1">Uncharacterized protein</fullName>
    </submittedName>
</protein>
<keyword evidence="2" id="KW-1185">Reference proteome</keyword>
<evidence type="ECO:0000313" key="2">
    <source>
        <dbReference type="Proteomes" id="UP000490939"/>
    </source>
</evidence>
<comment type="caution">
    <text evidence="1">The sequence shown here is derived from an EMBL/GenBank/DDBJ whole genome shotgun (WGS) entry which is preliminary data.</text>
</comment>
<reference evidence="1 2" key="1">
    <citation type="submission" date="2019-07" db="EMBL/GenBank/DDBJ databases">
        <title>Venturia inaequalis Genome Resource.</title>
        <authorList>
            <person name="Lichtner F.J."/>
        </authorList>
    </citation>
    <scope>NUCLEOTIDE SEQUENCE [LARGE SCALE GENOMIC DNA]</scope>
    <source>
        <strain evidence="1 2">DMI_063113</strain>
    </source>
</reference>
<organism evidence="1 2">
    <name type="scientific">Venturia inaequalis</name>
    <name type="common">Apple scab fungus</name>
    <dbReference type="NCBI Taxonomy" id="5025"/>
    <lineage>
        <taxon>Eukaryota</taxon>
        <taxon>Fungi</taxon>
        <taxon>Dikarya</taxon>
        <taxon>Ascomycota</taxon>
        <taxon>Pezizomycotina</taxon>
        <taxon>Dothideomycetes</taxon>
        <taxon>Pleosporomycetidae</taxon>
        <taxon>Venturiales</taxon>
        <taxon>Venturiaceae</taxon>
        <taxon>Venturia</taxon>
    </lineage>
</organism>
<dbReference type="Proteomes" id="UP000490939">
    <property type="component" value="Unassembled WGS sequence"/>
</dbReference>
<gene>
    <name evidence="1" type="ORF">EG327_005085</name>
</gene>
<proteinExistence type="predicted"/>
<name>A0A8H3V943_VENIN</name>
<dbReference type="EMBL" id="WNWR01000298">
    <property type="protein sequence ID" value="KAE9984256.1"/>
    <property type="molecule type" value="Genomic_DNA"/>
</dbReference>
<accession>A0A8H3V943</accession>
<evidence type="ECO:0000313" key="1">
    <source>
        <dbReference type="EMBL" id="KAE9984256.1"/>
    </source>
</evidence>
<sequence>MAGQTTHPPPDPSLKGFPPTFLNLPPELRQSILLRTHSITTYPAFPPHPSIHPLGLSFFEIHAHYYITSTLKWAAILREVFDPLNEDMDFVQKAWVKGLIPIANYAERDNREAIDEGRTRNVTMVEGVEMDAELAEIVRPLMRMGLEECGS</sequence>